<dbReference type="InterPro" id="IPR013128">
    <property type="entry name" value="Peptidase_C1A"/>
</dbReference>
<dbReference type="OMA" id="GYMDISF"/>
<protein>
    <submittedName>
        <fullName evidence="7">Uncharacterized protein</fullName>
    </submittedName>
</protein>
<dbReference type="AlphaFoldDB" id="A0A813FPB8"/>
<keyword evidence="3" id="KW-1015">Disulfide bond</keyword>
<accession>A0A813FPB8</accession>
<dbReference type="CDD" id="cd02248">
    <property type="entry name" value="Peptidase_C1A"/>
    <property type="match status" value="1"/>
</dbReference>
<evidence type="ECO:0000313" key="7">
    <source>
        <dbReference type="EMBL" id="CAE8615271.1"/>
    </source>
</evidence>
<sequence>MVVIISIQRVTWPGISRVVVVITMASLFPRSLFAALIGLFAVSATTFLPPAGYSFDDFNAEFQRGYEPGTQQYTLRRNLFEEKVRSILAHNADPTMSWKRGINQFADMTQEEFRQSGRLGYDRRLARHLGSKQGLSGNIRPSAWKGDNDPAMPPSVDWRNKGVISNVKDQGQCGSCWAFATTAVIESHVALATGTLEVLSPQQLVSCALNPLECGGTGGCGGSIPEVAFEYVQLYGMTTEWMLPYTSYFGKSDACSLHSTQTPAVIEISGYQKLPPNDYHAVMEALVNVGPLAVNVQADVWSDYHSGVFEGCSNRSDVSIDHVVQLVGYGTDCKDGDYWLVRNSWDATWGEKGYIRLRRSSKPDCGEDTEPTQGTGCAGGPATQQVCGQCGILFDVSYPLGAKLRAKSGSVHSDEIQV</sequence>
<dbReference type="InterPro" id="IPR038765">
    <property type="entry name" value="Papain-like_cys_pep_sf"/>
</dbReference>
<dbReference type="PROSITE" id="PS00139">
    <property type="entry name" value="THIOL_PROTEASE_CYS"/>
    <property type="match status" value="1"/>
</dbReference>
<dbReference type="PANTHER" id="PTHR12411">
    <property type="entry name" value="CYSTEINE PROTEASE FAMILY C1-RELATED"/>
    <property type="match status" value="1"/>
</dbReference>
<keyword evidence="4" id="KW-0472">Membrane</keyword>
<gene>
    <name evidence="7" type="ORF">PGLA1383_LOCUS32986</name>
    <name evidence="8" type="ORF">PGLA2088_LOCUS51560</name>
</gene>
<evidence type="ECO:0000313" key="8">
    <source>
        <dbReference type="EMBL" id="CAE8743754.1"/>
    </source>
</evidence>
<evidence type="ECO:0000256" key="2">
    <source>
        <dbReference type="ARBA" id="ARBA00023145"/>
    </source>
</evidence>
<dbReference type="PRINTS" id="PR00705">
    <property type="entry name" value="PAPAIN"/>
</dbReference>
<dbReference type="SMART" id="SM00848">
    <property type="entry name" value="Inhibitor_I29"/>
    <property type="match status" value="1"/>
</dbReference>
<dbReference type="OrthoDB" id="190265at2759"/>
<dbReference type="Proteomes" id="UP000654075">
    <property type="component" value="Unassembled WGS sequence"/>
</dbReference>
<dbReference type="InterPro" id="IPR000169">
    <property type="entry name" value="Pept_cys_AS"/>
</dbReference>
<evidence type="ECO:0000256" key="4">
    <source>
        <dbReference type="SAM" id="Phobius"/>
    </source>
</evidence>
<keyword evidence="4" id="KW-1133">Transmembrane helix</keyword>
<dbReference type="SMART" id="SM00645">
    <property type="entry name" value="Pept_C1"/>
    <property type="match status" value="1"/>
</dbReference>
<dbReference type="GO" id="GO:0008234">
    <property type="term" value="F:cysteine-type peptidase activity"/>
    <property type="evidence" value="ECO:0007669"/>
    <property type="project" value="InterPro"/>
</dbReference>
<dbReference type="InterPro" id="IPR000668">
    <property type="entry name" value="Peptidase_C1A_C"/>
</dbReference>
<comment type="caution">
    <text evidence="7">The sequence shown here is derived from an EMBL/GenBank/DDBJ whole genome shotgun (WGS) entry which is preliminary data.</text>
</comment>
<proteinExistence type="inferred from homology"/>
<feature type="domain" description="Peptidase C1A papain C-terminal" evidence="5">
    <location>
        <begin position="152"/>
        <end position="375"/>
    </location>
</feature>
<reference evidence="7" key="1">
    <citation type="submission" date="2021-02" db="EMBL/GenBank/DDBJ databases">
        <authorList>
            <person name="Dougan E. K."/>
            <person name="Rhodes N."/>
            <person name="Thang M."/>
            <person name="Chan C."/>
        </authorList>
    </citation>
    <scope>NUCLEOTIDE SEQUENCE</scope>
</reference>
<evidence type="ECO:0000259" key="6">
    <source>
        <dbReference type="SMART" id="SM00848"/>
    </source>
</evidence>
<dbReference type="InterPro" id="IPR039417">
    <property type="entry name" value="Peptidase_C1A_papain-like"/>
</dbReference>
<evidence type="ECO:0000313" key="9">
    <source>
        <dbReference type="Proteomes" id="UP000654075"/>
    </source>
</evidence>
<dbReference type="EMBL" id="CAJNNV010025590">
    <property type="protein sequence ID" value="CAE8615271.1"/>
    <property type="molecule type" value="Genomic_DNA"/>
</dbReference>
<feature type="domain" description="Cathepsin propeptide inhibitor" evidence="6">
    <location>
        <begin position="55"/>
        <end position="113"/>
    </location>
</feature>
<feature type="transmembrane region" description="Helical" evidence="4">
    <location>
        <begin position="32"/>
        <end position="53"/>
    </location>
</feature>
<evidence type="ECO:0000256" key="3">
    <source>
        <dbReference type="ARBA" id="ARBA00023157"/>
    </source>
</evidence>
<dbReference type="InterPro" id="IPR013201">
    <property type="entry name" value="Prot_inhib_I29"/>
</dbReference>
<dbReference type="InterPro" id="IPR025661">
    <property type="entry name" value="Pept_asp_AS"/>
</dbReference>
<keyword evidence="4" id="KW-0812">Transmembrane</keyword>
<evidence type="ECO:0000256" key="1">
    <source>
        <dbReference type="ARBA" id="ARBA00008455"/>
    </source>
</evidence>
<comment type="similarity">
    <text evidence="1">Belongs to the peptidase C1 family.</text>
</comment>
<keyword evidence="9" id="KW-1185">Reference proteome</keyword>
<dbReference type="Pfam" id="PF00112">
    <property type="entry name" value="Peptidase_C1"/>
    <property type="match status" value="1"/>
</dbReference>
<keyword evidence="2" id="KW-0865">Zymogen</keyword>
<dbReference type="PROSITE" id="PS00640">
    <property type="entry name" value="THIOL_PROTEASE_ASN"/>
    <property type="match status" value="1"/>
</dbReference>
<dbReference type="Proteomes" id="UP000626109">
    <property type="component" value="Unassembled WGS sequence"/>
</dbReference>
<dbReference type="EMBL" id="CAJNNW010037673">
    <property type="protein sequence ID" value="CAE8743754.1"/>
    <property type="molecule type" value="Genomic_DNA"/>
</dbReference>
<evidence type="ECO:0000259" key="5">
    <source>
        <dbReference type="SMART" id="SM00645"/>
    </source>
</evidence>
<dbReference type="Pfam" id="PF08246">
    <property type="entry name" value="Inhibitor_I29"/>
    <property type="match status" value="1"/>
</dbReference>
<dbReference type="GO" id="GO:0006508">
    <property type="term" value="P:proteolysis"/>
    <property type="evidence" value="ECO:0007669"/>
    <property type="project" value="InterPro"/>
</dbReference>
<organism evidence="7 9">
    <name type="scientific">Polarella glacialis</name>
    <name type="common">Dinoflagellate</name>
    <dbReference type="NCBI Taxonomy" id="89957"/>
    <lineage>
        <taxon>Eukaryota</taxon>
        <taxon>Sar</taxon>
        <taxon>Alveolata</taxon>
        <taxon>Dinophyceae</taxon>
        <taxon>Suessiales</taxon>
        <taxon>Suessiaceae</taxon>
        <taxon>Polarella</taxon>
    </lineage>
</organism>
<name>A0A813FPB8_POLGL</name>
<dbReference type="SUPFAM" id="SSF54001">
    <property type="entry name" value="Cysteine proteinases"/>
    <property type="match status" value="1"/>
</dbReference>
<dbReference type="Gene3D" id="3.90.70.10">
    <property type="entry name" value="Cysteine proteinases"/>
    <property type="match status" value="1"/>
</dbReference>